<dbReference type="PANTHER" id="PTHR43823">
    <property type="entry name" value="SPORULATION PROTEIN YKVU"/>
    <property type="match status" value="1"/>
</dbReference>
<evidence type="ECO:0000256" key="9">
    <source>
        <dbReference type="ARBA" id="ARBA00023251"/>
    </source>
</evidence>
<evidence type="ECO:0000256" key="6">
    <source>
        <dbReference type="ARBA" id="ARBA00022692"/>
    </source>
</evidence>
<organism evidence="11 12">
    <name type="scientific">Pelosinus propionicus DSM 13327</name>
    <dbReference type="NCBI Taxonomy" id="1123291"/>
    <lineage>
        <taxon>Bacteria</taxon>
        <taxon>Bacillati</taxon>
        <taxon>Bacillota</taxon>
        <taxon>Negativicutes</taxon>
        <taxon>Selenomonadales</taxon>
        <taxon>Sporomusaceae</taxon>
        <taxon>Pelosinus</taxon>
    </lineage>
</organism>
<dbReference type="OrthoDB" id="9811110at2"/>
<evidence type="ECO:0000256" key="7">
    <source>
        <dbReference type="ARBA" id="ARBA00022989"/>
    </source>
</evidence>
<feature type="transmembrane region" description="Helical" evidence="10">
    <location>
        <begin position="196"/>
        <end position="215"/>
    </location>
</feature>
<dbReference type="GO" id="GO:0015297">
    <property type="term" value="F:antiporter activity"/>
    <property type="evidence" value="ECO:0007669"/>
    <property type="project" value="InterPro"/>
</dbReference>
<dbReference type="CDD" id="cd13143">
    <property type="entry name" value="MATE_MepA_like"/>
    <property type="match status" value="1"/>
</dbReference>
<sequence>MDRSHSLGEEKISTLLWRFSLPAITGMVVNAFYNVIDSIFVGRGVGEIGLTAVTIAFPIMIVLMGFGMLVGVGAAAVVSIRMGEKQQQQAEKILGNAFTLSMILSIVFTGVVLLFLDPILILLGAETDVLPYAREFTKIIVLGSPFMYIGFGLNNIVRAEGNPQMAMSTTLISAGLNIVLNPLFIFTFHLGIGGSALATVVSQGVSALWVLVYFLQGKSVLKLRKKNFALDTRIVRNIFEIGMSPFLMQIASSLTTVLFNYTLLRYSGELAVAAIGIINRMGMLMLMPIFGISQGLQPIIGYNYGAGNYDRVTKALKIAIGAATLFSTIGFLLIQIFDKQIIMLFNDNPELILLGSEAMRINLCMLPVIGFQIIGANYFQAVGKAGYAIVLSMSRQLLILIPLVLLLPRLLGLQGVWLASPIADFSAALLTGIFLFRELRKLSQKR</sequence>
<keyword evidence="6 10" id="KW-0812">Transmembrane</keyword>
<evidence type="ECO:0000313" key="11">
    <source>
        <dbReference type="EMBL" id="SFL84541.1"/>
    </source>
</evidence>
<dbReference type="InterPro" id="IPR051327">
    <property type="entry name" value="MATE_MepA_subfamily"/>
</dbReference>
<proteinExistence type="inferred from homology"/>
<feature type="transmembrane region" description="Helical" evidence="10">
    <location>
        <begin position="416"/>
        <end position="436"/>
    </location>
</feature>
<reference evidence="12" key="1">
    <citation type="submission" date="2016-10" db="EMBL/GenBank/DDBJ databases">
        <authorList>
            <person name="Varghese N."/>
            <person name="Submissions S."/>
        </authorList>
    </citation>
    <scope>NUCLEOTIDE SEQUENCE [LARGE SCALE GENOMIC DNA]</scope>
    <source>
        <strain evidence="12">DSM 13327</strain>
    </source>
</reference>
<dbReference type="GO" id="GO:0042910">
    <property type="term" value="F:xenobiotic transmembrane transporter activity"/>
    <property type="evidence" value="ECO:0007669"/>
    <property type="project" value="InterPro"/>
</dbReference>
<keyword evidence="4" id="KW-0813">Transport</keyword>
<feature type="transmembrane region" description="Helical" evidence="10">
    <location>
        <begin position="246"/>
        <end position="264"/>
    </location>
</feature>
<dbReference type="InterPro" id="IPR048279">
    <property type="entry name" value="MdtK-like"/>
</dbReference>
<dbReference type="AlphaFoldDB" id="A0A1I4L0T4"/>
<feature type="transmembrane region" description="Helical" evidence="10">
    <location>
        <begin position="386"/>
        <end position="410"/>
    </location>
</feature>
<keyword evidence="7 10" id="KW-1133">Transmembrane helix</keyword>
<comment type="subcellular location">
    <subcellularLocation>
        <location evidence="1">Cell membrane</location>
        <topology evidence="1">Multi-pass membrane protein</topology>
    </subcellularLocation>
</comment>
<evidence type="ECO:0000256" key="5">
    <source>
        <dbReference type="ARBA" id="ARBA00022475"/>
    </source>
</evidence>
<feature type="transmembrane region" description="Helical" evidence="10">
    <location>
        <begin position="136"/>
        <end position="157"/>
    </location>
</feature>
<keyword evidence="12" id="KW-1185">Reference proteome</keyword>
<protein>
    <recommendedName>
        <fullName evidence="3">Multidrug export protein MepA</fullName>
    </recommendedName>
</protein>
<dbReference type="Proteomes" id="UP000199520">
    <property type="component" value="Unassembled WGS sequence"/>
</dbReference>
<evidence type="ECO:0000256" key="2">
    <source>
        <dbReference type="ARBA" id="ARBA00008417"/>
    </source>
</evidence>
<gene>
    <name evidence="11" type="ORF">SAMN04490355_102112</name>
</gene>
<dbReference type="EMBL" id="FOTS01000021">
    <property type="protein sequence ID" value="SFL84541.1"/>
    <property type="molecule type" value="Genomic_DNA"/>
</dbReference>
<dbReference type="NCBIfam" id="TIGR00797">
    <property type="entry name" value="matE"/>
    <property type="match status" value="1"/>
</dbReference>
<feature type="transmembrane region" description="Helical" evidence="10">
    <location>
        <begin position="48"/>
        <end position="81"/>
    </location>
</feature>
<dbReference type="InterPro" id="IPR045070">
    <property type="entry name" value="MATE_MepA-like"/>
</dbReference>
<evidence type="ECO:0000256" key="8">
    <source>
        <dbReference type="ARBA" id="ARBA00023136"/>
    </source>
</evidence>
<dbReference type="PANTHER" id="PTHR43823:SF3">
    <property type="entry name" value="MULTIDRUG EXPORT PROTEIN MEPA"/>
    <property type="match status" value="1"/>
</dbReference>
<dbReference type="GO" id="GO:0046677">
    <property type="term" value="P:response to antibiotic"/>
    <property type="evidence" value="ECO:0007669"/>
    <property type="project" value="UniProtKB-KW"/>
</dbReference>
<dbReference type="STRING" id="1123291.SAMN04490355_102112"/>
<name>A0A1I4L0T4_9FIRM</name>
<dbReference type="PIRSF" id="PIRSF006603">
    <property type="entry name" value="DinF"/>
    <property type="match status" value="1"/>
</dbReference>
<dbReference type="GO" id="GO:0005886">
    <property type="term" value="C:plasma membrane"/>
    <property type="evidence" value="ECO:0007669"/>
    <property type="project" value="UniProtKB-SubCell"/>
</dbReference>
<feature type="transmembrane region" description="Helical" evidence="10">
    <location>
        <begin position="270"/>
        <end position="290"/>
    </location>
</feature>
<evidence type="ECO:0000256" key="10">
    <source>
        <dbReference type="SAM" id="Phobius"/>
    </source>
</evidence>
<feature type="transmembrane region" description="Helical" evidence="10">
    <location>
        <begin position="169"/>
        <end position="190"/>
    </location>
</feature>
<accession>A0A1I4L0T4</accession>
<evidence type="ECO:0000256" key="4">
    <source>
        <dbReference type="ARBA" id="ARBA00022448"/>
    </source>
</evidence>
<feature type="transmembrane region" description="Helical" evidence="10">
    <location>
        <begin position="358"/>
        <end position="379"/>
    </location>
</feature>
<feature type="transmembrane region" description="Helical" evidence="10">
    <location>
        <begin position="15"/>
        <end position="36"/>
    </location>
</feature>
<comment type="similarity">
    <text evidence="2">Belongs to the multi antimicrobial extrusion (MATE) (TC 2.A.66.1) family. MepA subfamily.</text>
</comment>
<keyword evidence="8 10" id="KW-0472">Membrane</keyword>
<evidence type="ECO:0000313" key="12">
    <source>
        <dbReference type="Proteomes" id="UP000199520"/>
    </source>
</evidence>
<feature type="transmembrane region" description="Helical" evidence="10">
    <location>
        <begin position="93"/>
        <end position="116"/>
    </location>
</feature>
<evidence type="ECO:0000256" key="3">
    <source>
        <dbReference type="ARBA" id="ARBA00022106"/>
    </source>
</evidence>
<evidence type="ECO:0000256" key="1">
    <source>
        <dbReference type="ARBA" id="ARBA00004651"/>
    </source>
</evidence>
<keyword evidence="9" id="KW-0046">Antibiotic resistance</keyword>
<feature type="transmembrane region" description="Helical" evidence="10">
    <location>
        <begin position="318"/>
        <end position="338"/>
    </location>
</feature>
<dbReference type="Pfam" id="PF01554">
    <property type="entry name" value="MatE"/>
    <property type="match status" value="2"/>
</dbReference>
<dbReference type="InterPro" id="IPR002528">
    <property type="entry name" value="MATE_fam"/>
</dbReference>
<keyword evidence="5" id="KW-1003">Cell membrane</keyword>